<dbReference type="SMART" id="SM00912">
    <property type="entry name" value="Haemagg_act"/>
    <property type="match status" value="1"/>
</dbReference>
<organism evidence="2 3">
    <name type="scientific">Rhizobium rhizogenes NBRC 13257</name>
    <dbReference type="NCBI Taxonomy" id="1220581"/>
    <lineage>
        <taxon>Bacteria</taxon>
        <taxon>Pseudomonadati</taxon>
        <taxon>Pseudomonadota</taxon>
        <taxon>Alphaproteobacteria</taxon>
        <taxon>Hyphomicrobiales</taxon>
        <taxon>Rhizobiaceae</taxon>
        <taxon>Rhizobium/Agrobacterium group</taxon>
        <taxon>Rhizobium</taxon>
    </lineage>
</organism>
<dbReference type="EMBL" id="BAYX01000015">
    <property type="protein sequence ID" value="GAJ96035.1"/>
    <property type="molecule type" value="Genomic_DNA"/>
</dbReference>
<protein>
    <recommendedName>
        <fullName evidence="1">Filamentous haemagglutinin FhaB/tRNA nuclease CdiA-like TPS domain-containing protein</fullName>
    </recommendedName>
</protein>
<dbReference type="NCBIfam" id="TIGR01901">
    <property type="entry name" value="adhes_NPXG"/>
    <property type="match status" value="1"/>
</dbReference>
<reference evidence="2 3" key="1">
    <citation type="submission" date="2014-05" db="EMBL/GenBank/DDBJ databases">
        <title>Whole genome shotgun sequence of Rhizobium rhizogenes NBRC 13257.</title>
        <authorList>
            <person name="Katano-Makiyama Y."/>
            <person name="Hosoyama A."/>
            <person name="Hashimoto M."/>
            <person name="Hosoyama Y."/>
            <person name="Noguchi M."/>
            <person name="Tsuchikane K."/>
            <person name="Kimura A."/>
            <person name="Ohji S."/>
            <person name="Ichikawa N."/>
            <person name="Yamazoe A."/>
            <person name="Fujita N."/>
        </authorList>
    </citation>
    <scope>NUCLEOTIDE SEQUENCE [LARGE SCALE GENOMIC DNA]</scope>
    <source>
        <strain evidence="2 3">NBRC 13257</strain>
    </source>
</reference>
<evidence type="ECO:0000313" key="2">
    <source>
        <dbReference type="EMBL" id="GAJ96035.1"/>
    </source>
</evidence>
<dbReference type="InterPro" id="IPR011050">
    <property type="entry name" value="Pectin_lyase_fold/virulence"/>
</dbReference>
<gene>
    <name evidence="2" type="ORF">RRH01S_15_00010</name>
</gene>
<proteinExistence type="predicted"/>
<dbReference type="AlphaFoldDB" id="A0AA87QBC6"/>
<sequence>MGKHPRQGSGKSSREWASSQSAADDIVHRFVRLAHKALALTLSSLLVLQPTIANAQSVSASTAAPAANQPGVGTAPNGVPLIDIVTPNGAGLSHNKFSDFNVGTPGLILNNFKGEVGTSNLGGATPGNPNLNSSNPASVILNEVTGGNRSALNGPTEVFGSRADVIIANPNGLTCSGCGFINTPHATLTTGVPNIGADGSLTGFTVNGGDVTFEGAGANLAAAPGAVDLFDVVARNIHVNAPIYGKTLRLTGGASQYNYATGEATALTATSGTPEYAIDGSALGAMQADRIKVVVTEKGAGVKMSGDMAANAGELSLSADGKISIGNASGSQGVTITSKRQVTAAKVSSKQKVVVQADQGITLQSVAADSDIVLASGTGLLSVSGDVNSGTTVQMSSGGGIAAGSVTAGNGAATLSATSGNIAIAGAANSTGDLNLTATAGSISAGSLLSNQNIALTAGLDIAVSGNVLAQGNVSATGRSISTGMAVSGINVAATSADPNGNVVLGSAGNLSLTATGGNIATGNLLSAGSLSTSATGNMTAGNIQTTGNFTATAASLTSSNITSHGAITVNAATNVSGQILGSSNVLISGAAIQAGAIASGVDFAATNAAGGTLAVGPTGTLDLTATTGNIVVGTLLSAGNLNARSALLQANTLTGHGNVGIDGGVRVANQLLGAGDITINGNANGVSAGLLASGVDFAATKAAGGNIVVANSGDLTVNDSLGAIQAGTILAAGAINTTGQTITADTITGHQNITLSGATAVTGQILGAGNVSVSGPTIAADAIVSGVDIAATDAAGGRITLGPTTTGTGNLTLAAAGLLSADTLLSAGNLDASGANITADNISAHGNLTLDGASSTTTASGRVDISGQILGAGNVWISGQSLSAQTVVAGIDFDATNAAGGNIVLGQAGDLTIAVNGAVTAPTIQAAGVIDISGASVAADAITGHKDLTLSSTAAAGVDVTRQVLGGGSVDISGASIKAGTIVSGVDFARTAAANGTIVQTTSGDVSLTSSGKIDAGTLLSAGDLSAAGSTISADSVTAHGDITVDGATTVAGQILGAGNVLITGQSLSAQTVVAGIDFDATNAASGNIVLGQAGDLTIAVNGALAAPTLQAAGAIDAHAASISANAVTGHKGITLSGATGGVDINGQVLGGGDISVAGSSIKAGTIVSGVDFAATAAADGNIVLASSGG</sequence>
<evidence type="ECO:0000259" key="1">
    <source>
        <dbReference type="SMART" id="SM00912"/>
    </source>
</evidence>
<dbReference type="InterPro" id="IPR012334">
    <property type="entry name" value="Pectin_lyas_fold"/>
</dbReference>
<name>A0AA87QBC6_RHIRH</name>
<comment type="caution">
    <text evidence="2">The sequence shown here is derived from an EMBL/GenBank/DDBJ whole genome shotgun (WGS) entry which is preliminary data.</text>
</comment>
<evidence type="ECO:0000313" key="3">
    <source>
        <dbReference type="Proteomes" id="UP000026941"/>
    </source>
</evidence>
<accession>A0AA87QBC6</accession>
<dbReference type="SUPFAM" id="SSF51126">
    <property type="entry name" value="Pectin lyase-like"/>
    <property type="match status" value="1"/>
</dbReference>
<feature type="domain" description="Filamentous haemagglutinin FhaB/tRNA nuclease CdiA-like TPS" evidence="1">
    <location>
        <begin position="76"/>
        <end position="198"/>
    </location>
</feature>
<feature type="non-terminal residue" evidence="2">
    <location>
        <position position="1191"/>
    </location>
</feature>
<dbReference type="Proteomes" id="UP000026941">
    <property type="component" value="Unassembled WGS sequence"/>
</dbReference>
<dbReference type="InterPro" id="IPR008638">
    <property type="entry name" value="FhaB/CdiA-like_TPS"/>
</dbReference>
<dbReference type="Gene3D" id="2.160.20.10">
    <property type="entry name" value="Single-stranded right-handed beta-helix, Pectin lyase-like"/>
    <property type="match status" value="1"/>
</dbReference>
<dbReference type="RefSeq" id="WP_131597872.1">
    <property type="nucleotide sequence ID" value="NZ_BAYX01000015.1"/>
</dbReference>
<dbReference type="Pfam" id="PF05860">
    <property type="entry name" value="TPS"/>
    <property type="match status" value="1"/>
</dbReference>